<keyword evidence="8" id="KW-1185">Reference proteome</keyword>
<organism evidence="7 8">
    <name type="scientific">Didymosphaeria variabile</name>
    <dbReference type="NCBI Taxonomy" id="1932322"/>
    <lineage>
        <taxon>Eukaryota</taxon>
        <taxon>Fungi</taxon>
        <taxon>Dikarya</taxon>
        <taxon>Ascomycota</taxon>
        <taxon>Pezizomycotina</taxon>
        <taxon>Dothideomycetes</taxon>
        <taxon>Pleosporomycetidae</taxon>
        <taxon>Pleosporales</taxon>
        <taxon>Massarineae</taxon>
        <taxon>Didymosphaeriaceae</taxon>
        <taxon>Didymosphaeria</taxon>
    </lineage>
</organism>
<dbReference type="RefSeq" id="XP_056073637.1">
    <property type="nucleotide sequence ID" value="XM_056213329.1"/>
</dbReference>
<feature type="domain" description="Major facilitator superfamily (MFS) profile" evidence="6">
    <location>
        <begin position="1"/>
        <end position="332"/>
    </location>
</feature>
<name>A0A9W8XS20_9PLEO</name>
<feature type="transmembrane region" description="Helical" evidence="5">
    <location>
        <begin position="61"/>
        <end position="79"/>
    </location>
</feature>
<feature type="transmembrane region" description="Helical" evidence="5">
    <location>
        <begin position="147"/>
        <end position="166"/>
    </location>
</feature>
<comment type="subcellular location">
    <subcellularLocation>
        <location evidence="1">Membrane</location>
        <topology evidence="1">Multi-pass membrane protein</topology>
    </subcellularLocation>
</comment>
<dbReference type="Proteomes" id="UP001140513">
    <property type="component" value="Unassembled WGS sequence"/>
</dbReference>
<dbReference type="PROSITE" id="PS50850">
    <property type="entry name" value="MFS"/>
    <property type="match status" value="1"/>
</dbReference>
<dbReference type="GeneID" id="80908075"/>
<evidence type="ECO:0000256" key="3">
    <source>
        <dbReference type="ARBA" id="ARBA00022989"/>
    </source>
</evidence>
<feature type="transmembrane region" description="Helical" evidence="5">
    <location>
        <begin position="205"/>
        <end position="222"/>
    </location>
</feature>
<evidence type="ECO:0000256" key="2">
    <source>
        <dbReference type="ARBA" id="ARBA00022692"/>
    </source>
</evidence>
<feature type="transmembrane region" description="Helical" evidence="5">
    <location>
        <begin position="234"/>
        <end position="260"/>
    </location>
</feature>
<dbReference type="PANTHER" id="PTHR23501">
    <property type="entry name" value="MAJOR FACILITATOR SUPERFAMILY"/>
    <property type="match status" value="1"/>
</dbReference>
<comment type="caution">
    <text evidence="7">The sequence shown here is derived from an EMBL/GenBank/DDBJ whole genome shotgun (WGS) entry which is preliminary data.</text>
</comment>
<dbReference type="OrthoDB" id="4139357at2759"/>
<evidence type="ECO:0000259" key="6">
    <source>
        <dbReference type="PROSITE" id="PS50850"/>
    </source>
</evidence>
<sequence>MAKSRSKTDWTLARAKKRIITRELNGTTLEAFWSNLAFMLTVVISQPIYTSVSDVIGRKPPFYTGFAIFFVGSIVFALAKSMPVLIVGRLLQGLGGGGLDVLSEVILADITTLQERPLYLGLLALPMAGGGVCGPIVGAALTESAVLVLPGSATIIAFSVLAAVIVEVYRKYRWIIICNWVIASCGVGLWALWSPESSVAQTTGLQIFAGIGIGTVFTMLTIPNQTSVTDVNDCGIAAGVLVSFRLFGGLIGLAICAGVFNNVFENNISSLTSVPQELELLRDVREAVSFIPALREIDLEPDLLSPILKVYKQCFKAAFLTLAGLKPEGSYL</sequence>
<dbReference type="Pfam" id="PF07690">
    <property type="entry name" value="MFS_1"/>
    <property type="match status" value="1"/>
</dbReference>
<reference evidence="7" key="1">
    <citation type="submission" date="2022-10" db="EMBL/GenBank/DDBJ databases">
        <title>Tapping the CABI collections for fungal endophytes: first genome assemblies for Collariella, Neodidymelliopsis, Ascochyta clinopodiicola, Didymella pomorum, Didymosphaeria variabile, Neocosmospora piperis and Neocucurbitaria cava.</title>
        <authorList>
            <person name="Hill R."/>
        </authorList>
    </citation>
    <scope>NUCLEOTIDE SEQUENCE</scope>
    <source>
        <strain evidence="7">IMI 356815</strain>
    </source>
</reference>
<dbReference type="InterPro" id="IPR011701">
    <property type="entry name" value="MFS"/>
</dbReference>
<evidence type="ECO:0000256" key="5">
    <source>
        <dbReference type="SAM" id="Phobius"/>
    </source>
</evidence>
<keyword evidence="4 5" id="KW-0472">Membrane</keyword>
<dbReference type="Gene3D" id="1.20.1720.10">
    <property type="entry name" value="Multidrug resistance protein D"/>
    <property type="match status" value="1"/>
</dbReference>
<feature type="transmembrane region" description="Helical" evidence="5">
    <location>
        <begin position="31"/>
        <end position="49"/>
    </location>
</feature>
<dbReference type="GO" id="GO:0022857">
    <property type="term" value="F:transmembrane transporter activity"/>
    <property type="evidence" value="ECO:0007669"/>
    <property type="project" value="InterPro"/>
</dbReference>
<feature type="transmembrane region" description="Helical" evidence="5">
    <location>
        <begin position="118"/>
        <end position="141"/>
    </location>
</feature>
<dbReference type="EMBL" id="JAPEUX010000003">
    <property type="protein sequence ID" value="KAJ4356511.1"/>
    <property type="molecule type" value="Genomic_DNA"/>
</dbReference>
<dbReference type="AlphaFoldDB" id="A0A9W8XS20"/>
<evidence type="ECO:0000313" key="7">
    <source>
        <dbReference type="EMBL" id="KAJ4356511.1"/>
    </source>
</evidence>
<dbReference type="InterPro" id="IPR036259">
    <property type="entry name" value="MFS_trans_sf"/>
</dbReference>
<proteinExistence type="predicted"/>
<accession>A0A9W8XS20</accession>
<keyword evidence="2 5" id="KW-0812">Transmembrane</keyword>
<keyword evidence="3 5" id="KW-1133">Transmembrane helix</keyword>
<gene>
    <name evidence="7" type="ORF">N0V89_004545</name>
</gene>
<dbReference type="SUPFAM" id="SSF103473">
    <property type="entry name" value="MFS general substrate transporter"/>
    <property type="match status" value="2"/>
</dbReference>
<evidence type="ECO:0000313" key="8">
    <source>
        <dbReference type="Proteomes" id="UP001140513"/>
    </source>
</evidence>
<dbReference type="InterPro" id="IPR020846">
    <property type="entry name" value="MFS_dom"/>
</dbReference>
<dbReference type="GO" id="GO:0005886">
    <property type="term" value="C:plasma membrane"/>
    <property type="evidence" value="ECO:0007669"/>
    <property type="project" value="TreeGrafter"/>
</dbReference>
<protein>
    <recommendedName>
        <fullName evidence="6">Major facilitator superfamily (MFS) profile domain-containing protein</fullName>
    </recommendedName>
</protein>
<evidence type="ECO:0000256" key="4">
    <source>
        <dbReference type="ARBA" id="ARBA00023136"/>
    </source>
</evidence>
<feature type="transmembrane region" description="Helical" evidence="5">
    <location>
        <begin position="173"/>
        <end position="193"/>
    </location>
</feature>
<dbReference type="PANTHER" id="PTHR23501:SF156">
    <property type="entry name" value="TRANSPORTER, PUTATIVE-RELATED"/>
    <property type="match status" value="1"/>
</dbReference>
<evidence type="ECO:0000256" key="1">
    <source>
        <dbReference type="ARBA" id="ARBA00004141"/>
    </source>
</evidence>